<reference evidence="2 3" key="1">
    <citation type="submission" date="2024-10" db="EMBL/GenBank/DDBJ databases">
        <title>The Natural Products Discovery Center: Release of the First 8490 Sequenced Strains for Exploring Actinobacteria Biosynthetic Diversity.</title>
        <authorList>
            <person name="Kalkreuter E."/>
            <person name="Kautsar S.A."/>
            <person name="Yang D."/>
            <person name="Bader C.D."/>
            <person name="Teijaro C.N."/>
            <person name="Fluegel L."/>
            <person name="Davis C.M."/>
            <person name="Simpson J.R."/>
            <person name="Lauterbach L."/>
            <person name="Steele A.D."/>
            <person name="Gui C."/>
            <person name="Meng S."/>
            <person name="Li G."/>
            <person name="Viehrig K."/>
            <person name="Ye F."/>
            <person name="Su P."/>
            <person name="Kiefer A.F."/>
            <person name="Nichols A."/>
            <person name="Cepeda A.J."/>
            <person name="Yan W."/>
            <person name="Fan B."/>
            <person name="Jiang Y."/>
            <person name="Adhikari A."/>
            <person name="Zheng C.-J."/>
            <person name="Schuster L."/>
            <person name="Cowan T.M."/>
            <person name="Smanski M.J."/>
            <person name="Chevrette M.G."/>
            <person name="De Carvalho L.P.S."/>
            <person name="Shen B."/>
        </authorList>
    </citation>
    <scope>NUCLEOTIDE SEQUENCE [LARGE SCALE GENOMIC DNA]</scope>
    <source>
        <strain evidence="2 3">NPDC000087</strain>
    </source>
</reference>
<feature type="region of interest" description="Disordered" evidence="1">
    <location>
        <begin position="65"/>
        <end position="91"/>
    </location>
</feature>
<name>A0ABW6WSN8_9ACTN</name>
<evidence type="ECO:0000313" key="3">
    <source>
        <dbReference type="Proteomes" id="UP001602245"/>
    </source>
</evidence>
<feature type="region of interest" description="Disordered" evidence="1">
    <location>
        <begin position="1"/>
        <end position="28"/>
    </location>
</feature>
<protein>
    <submittedName>
        <fullName evidence="2">Uncharacterized protein</fullName>
    </submittedName>
</protein>
<dbReference type="EMBL" id="JBIAZU010000008">
    <property type="protein sequence ID" value="MFF5296225.1"/>
    <property type="molecule type" value="Genomic_DNA"/>
</dbReference>
<comment type="caution">
    <text evidence="2">The sequence shown here is derived from an EMBL/GenBank/DDBJ whole genome shotgun (WGS) entry which is preliminary data.</text>
</comment>
<gene>
    <name evidence="2" type="ORF">ACFY35_42895</name>
</gene>
<proteinExistence type="predicted"/>
<organism evidence="2 3">
    <name type="scientific">Paractinoplanes globisporus</name>
    <dbReference type="NCBI Taxonomy" id="113565"/>
    <lineage>
        <taxon>Bacteria</taxon>
        <taxon>Bacillati</taxon>
        <taxon>Actinomycetota</taxon>
        <taxon>Actinomycetes</taxon>
        <taxon>Micromonosporales</taxon>
        <taxon>Micromonosporaceae</taxon>
        <taxon>Paractinoplanes</taxon>
    </lineage>
</organism>
<sequence length="176" mass="19343">MTDHHDFGDDHSYEDHVPFEDHGHFEDTPLFPDDHLAWDDPHDLHDVHDVAEPHEHEVDTPAEAPHVDAPLTEPDDTPAHIPDISEMPEDSVFPPALEIGDLPEPVDGLPWIDSGSLGLADIAAALHEHDTTDPVRPEELAEYAGTDLPPGVDPWAALADSDDPATAALAKWWQQN</sequence>
<evidence type="ECO:0000313" key="2">
    <source>
        <dbReference type="EMBL" id="MFF5296225.1"/>
    </source>
</evidence>
<keyword evidence="3" id="KW-1185">Reference proteome</keyword>
<dbReference type="RefSeq" id="WP_020516999.1">
    <property type="nucleotide sequence ID" value="NZ_JBIAZU010000008.1"/>
</dbReference>
<evidence type="ECO:0000256" key="1">
    <source>
        <dbReference type="SAM" id="MobiDB-lite"/>
    </source>
</evidence>
<dbReference type="Proteomes" id="UP001602245">
    <property type="component" value="Unassembled WGS sequence"/>
</dbReference>
<accession>A0ABW6WSN8</accession>